<proteinExistence type="predicted"/>
<name>A0A7C3UNP4_UNCW3</name>
<accession>A0A7C3UNP4</accession>
<comment type="caution">
    <text evidence="1">The sequence shown here is derived from an EMBL/GenBank/DDBJ whole genome shotgun (WGS) entry which is preliminary data.</text>
</comment>
<dbReference type="Gene3D" id="2.40.360.20">
    <property type="match status" value="1"/>
</dbReference>
<evidence type="ECO:0008006" key="2">
    <source>
        <dbReference type="Google" id="ProtNLM"/>
    </source>
</evidence>
<reference evidence="1" key="1">
    <citation type="journal article" date="2020" name="mSystems">
        <title>Genome- and Community-Level Interaction Insights into Carbon Utilization and Element Cycling Functions of Hydrothermarchaeota in Hydrothermal Sediment.</title>
        <authorList>
            <person name="Zhou Z."/>
            <person name="Liu Y."/>
            <person name="Xu W."/>
            <person name="Pan J."/>
            <person name="Luo Z.H."/>
            <person name="Li M."/>
        </authorList>
    </citation>
    <scope>NUCLEOTIDE SEQUENCE [LARGE SCALE GENOMIC DNA]</scope>
    <source>
        <strain evidence="1">SpSt-906</strain>
    </source>
</reference>
<protein>
    <recommendedName>
        <fullName evidence="2">DUF3108 domain-containing protein</fullName>
    </recommendedName>
</protein>
<sequence length="205" mass="23695">MKKILFLFVFCSLLFLFCGKEEEKDYFPMGLGSIWRYSGDVVLITSSSTDTLQKMVIEMKAVKKDNLTSGLEVTEFVMTDTIKSKWPMETTYVEIETTYFRESDNYILSYDSKDDPEPDTFLSLPLEKDKTWRVNSSTTAKVLNEEEVRVPAGIFKAWKIEETEDTTPTYYWLSAGTGMVKMYEEEVTSEYRVVINIELTSANIK</sequence>
<organism evidence="1">
    <name type="scientific">candidate division WOR-3 bacterium</name>
    <dbReference type="NCBI Taxonomy" id="2052148"/>
    <lineage>
        <taxon>Bacteria</taxon>
        <taxon>Bacteria division WOR-3</taxon>
    </lineage>
</organism>
<evidence type="ECO:0000313" key="1">
    <source>
        <dbReference type="EMBL" id="HGE98504.1"/>
    </source>
</evidence>
<dbReference type="EMBL" id="DTMQ01000003">
    <property type="protein sequence ID" value="HGE98504.1"/>
    <property type="molecule type" value="Genomic_DNA"/>
</dbReference>
<gene>
    <name evidence="1" type="ORF">ENX07_00255</name>
</gene>
<dbReference type="AlphaFoldDB" id="A0A7C3UNP4"/>